<evidence type="ECO:0000256" key="5">
    <source>
        <dbReference type="ARBA" id="ARBA00023136"/>
    </source>
</evidence>
<comment type="catalytic activity">
    <reaction evidence="7">
        <text>a 1-O-(1Z-alkenyl)-sn-glycero-3-phosphoethanolamine + H2O = a 2,3-saturated aldehyde + sn-glycero-3-phosphoethanolamine</text>
        <dbReference type="Rhea" id="RHEA:16905"/>
        <dbReference type="ChEBI" id="CHEBI:15377"/>
        <dbReference type="ChEBI" id="CHEBI:73359"/>
        <dbReference type="ChEBI" id="CHEBI:77288"/>
        <dbReference type="ChEBI" id="CHEBI:143890"/>
        <dbReference type="EC" id="3.3.2.2"/>
    </reaction>
</comment>
<feature type="transmembrane region" description="Helical" evidence="9">
    <location>
        <begin position="184"/>
        <end position="203"/>
    </location>
</feature>
<feature type="transmembrane region" description="Helical" evidence="9">
    <location>
        <begin position="133"/>
        <end position="164"/>
    </location>
</feature>
<evidence type="ECO:0000256" key="3">
    <source>
        <dbReference type="ARBA" id="ARBA00022692"/>
    </source>
</evidence>
<organism evidence="10 11">
    <name type="scientific">Pinctada imbricata</name>
    <name type="common">Atlantic pearl-oyster</name>
    <name type="synonym">Pinctada martensii</name>
    <dbReference type="NCBI Taxonomy" id="66713"/>
    <lineage>
        <taxon>Eukaryota</taxon>
        <taxon>Metazoa</taxon>
        <taxon>Spiralia</taxon>
        <taxon>Lophotrochozoa</taxon>
        <taxon>Mollusca</taxon>
        <taxon>Bivalvia</taxon>
        <taxon>Autobranchia</taxon>
        <taxon>Pteriomorphia</taxon>
        <taxon>Pterioida</taxon>
        <taxon>Pterioidea</taxon>
        <taxon>Pteriidae</taxon>
        <taxon>Pinctada</taxon>
    </lineage>
</organism>
<reference evidence="10" key="1">
    <citation type="submission" date="2019-08" db="EMBL/GenBank/DDBJ databases">
        <title>The improved chromosome-level genome for the pearl oyster Pinctada fucata martensii using PacBio sequencing and Hi-C.</title>
        <authorList>
            <person name="Zheng Z."/>
        </authorList>
    </citation>
    <scope>NUCLEOTIDE SEQUENCE</scope>
    <source>
        <strain evidence="10">ZZ-2019</strain>
        <tissue evidence="10">Adductor muscle</tissue>
    </source>
</reference>
<dbReference type="PANTHER" id="PTHR31885">
    <property type="entry name" value="GH04784P"/>
    <property type="match status" value="1"/>
</dbReference>
<comment type="catalytic activity">
    <reaction evidence="8">
        <text>a 1-O-(1Z-alkenyl)-sn-glycero-3-phosphocholine + H2O = a 2,3-saturated aldehyde + sn-glycerol 3-phosphocholine</text>
        <dbReference type="Rhea" id="RHEA:22544"/>
        <dbReference type="ChEBI" id="CHEBI:15377"/>
        <dbReference type="ChEBI" id="CHEBI:16870"/>
        <dbReference type="ChEBI" id="CHEBI:73359"/>
        <dbReference type="ChEBI" id="CHEBI:77287"/>
        <dbReference type="EC" id="3.3.2.2"/>
    </reaction>
</comment>
<accession>A0AA89BWW8</accession>
<evidence type="ECO:0000313" key="11">
    <source>
        <dbReference type="Proteomes" id="UP001186944"/>
    </source>
</evidence>
<dbReference type="GO" id="GO:0016020">
    <property type="term" value="C:membrane"/>
    <property type="evidence" value="ECO:0007669"/>
    <property type="project" value="UniProtKB-SubCell"/>
</dbReference>
<evidence type="ECO:0000313" key="10">
    <source>
        <dbReference type="EMBL" id="KAK3093713.1"/>
    </source>
</evidence>
<keyword evidence="5 9" id="KW-0472">Membrane</keyword>
<evidence type="ECO:0000256" key="7">
    <source>
        <dbReference type="ARBA" id="ARBA00049458"/>
    </source>
</evidence>
<sequence length="237" mass="26731">MAISITRAEIQRRLNNKHLFPFYALFILYYILYTPFWSRPPVTFTAAFFKVLPVWALAGFVRLSAGEDLKALLPKKDYHRFLMIGLLFSSLGDAVLVSIENLFIPGMLLFSFAHIFYSLAIGPGADYSRLKSLFILGCIGSFLFLASGMEGCVMQILVMVYSVLIFTVGWRATSKFEVDQSYPSLFGCVGILLFLFSDFIIGVNKWKFYVPFNEFIIMTTYYVGQLGIALSADLSPA</sequence>
<comment type="similarity">
    <text evidence="2">Belongs to the TMEM86 family.</text>
</comment>
<feature type="transmembrane region" description="Helical" evidence="9">
    <location>
        <begin position="102"/>
        <end position="121"/>
    </location>
</feature>
<dbReference type="AlphaFoldDB" id="A0AA89BWW8"/>
<feature type="transmembrane region" description="Helical" evidence="9">
    <location>
        <begin position="20"/>
        <end position="38"/>
    </location>
</feature>
<proteinExistence type="inferred from homology"/>
<dbReference type="PANTHER" id="PTHR31885:SF6">
    <property type="entry name" value="GH04784P"/>
    <property type="match status" value="1"/>
</dbReference>
<evidence type="ECO:0000256" key="9">
    <source>
        <dbReference type="SAM" id="Phobius"/>
    </source>
</evidence>
<comment type="subcellular location">
    <subcellularLocation>
        <location evidence="1">Membrane</location>
        <topology evidence="1">Multi-pass membrane protein</topology>
    </subcellularLocation>
</comment>
<feature type="transmembrane region" description="Helical" evidence="9">
    <location>
        <begin position="77"/>
        <end position="96"/>
    </location>
</feature>
<keyword evidence="3 9" id="KW-0812">Transmembrane</keyword>
<gene>
    <name evidence="10" type="ORF">FSP39_019146</name>
</gene>
<feature type="transmembrane region" description="Helical" evidence="9">
    <location>
        <begin position="44"/>
        <end position="65"/>
    </location>
</feature>
<evidence type="ECO:0000256" key="2">
    <source>
        <dbReference type="ARBA" id="ARBA00007375"/>
    </source>
</evidence>
<evidence type="ECO:0000256" key="6">
    <source>
        <dbReference type="ARBA" id="ARBA00035673"/>
    </source>
</evidence>
<dbReference type="EC" id="3.3.2.2" evidence="6"/>
<comment type="caution">
    <text evidence="10">The sequence shown here is derived from an EMBL/GenBank/DDBJ whole genome shotgun (WGS) entry which is preliminary data.</text>
</comment>
<evidence type="ECO:0000256" key="4">
    <source>
        <dbReference type="ARBA" id="ARBA00022989"/>
    </source>
</evidence>
<dbReference type="GO" id="GO:0047408">
    <property type="term" value="F:alkenylglycerophosphocholine hydrolase activity"/>
    <property type="evidence" value="ECO:0007669"/>
    <property type="project" value="UniProtKB-EC"/>
</dbReference>
<dbReference type="EMBL" id="VSWD01000009">
    <property type="protein sequence ID" value="KAK3093713.1"/>
    <property type="molecule type" value="Genomic_DNA"/>
</dbReference>
<dbReference type="InterPro" id="IPR012506">
    <property type="entry name" value="TMEM86B-like"/>
</dbReference>
<evidence type="ECO:0000256" key="1">
    <source>
        <dbReference type="ARBA" id="ARBA00004141"/>
    </source>
</evidence>
<keyword evidence="11" id="KW-1185">Reference proteome</keyword>
<dbReference type="Proteomes" id="UP001186944">
    <property type="component" value="Unassembled WGS sequence"/>
</dbReference>
<keyword evidence="4 9" id="KW-1133">Transmembrane helix</keyword>
<protein>
    <recommendedName>
        <fullName evidence="6">lysoplasmalogenase</fullName>
        <ecNumber evidence="6">3.3.2.2</ecNumber>
    </recommendedName>
</protein>
<name>A0AA89BWW8_PINIB</name>
<evidence type="ECO:0000256" key="8">
    <source>
        <dbReference type="ARBA" id="ARBA00049560"/>
    </source>
</evidence>
<dbReference type="Pfam" id="PF07947">
    <property type="entry name" value="YhhN"/>
    <property type="match status" value="1"/>
</dbReference>
<feature type="transmembrane region" description="Helical" evidence="9">
    <location>
        <begin position="215"/>
        <end position="232"/>
    </location>
</feature>